<organism evidence="1 2">
    <name type="scientific">Canavalia gladiata</name>
    <name type="common">Sword bean</name>
    <name type="synonym">Dolichos gladiatus</name>
    <dbReference type="NCBI Taxonomy" id="3824"/>
    <lineage>
        <taxon>Eukaryota</taxon>
        <taxon>Viridiplantae</taxon>
        <taxon>Streptophyta</taxon>
        <taxon>Embryophyta</taxon>
        <taxon>Tracheophyta</taxon>
        <taxon>Spermatophyta</taxon>
        <taxon>Magnoliopsida</taxon>
        <taxon>eudicotyledons</taxon>
        <taxon>Gunneridae</taxon>
        <taxon>Pentapetalae</taxon>
        <taxon>rosids</taxon>
        <taxon>fabids</taxon>
        <taxon>Fabales</taxon>
        <taxon>Fabaceae</taxon>
        <taxon>Papilionoideae</taxon>
        <taxon>50 kb inversion clade</taxon>
        <taxon>NPAAA clade</taxon>
        <taxon>indigoferoid/millettioid clade</taxon>
        <taxon>Phaseoleae</taxon>
        <taxon>Canavalia</taxon>
    </lineage>
</organism>
<dbReference type="PANTHER" id="PTHR31672">
    <property type="entry name" value="BNACNNG10540D PROTEIN"/>
    <property type="match status" value="1"/>
</dbReference>
<comment type="caution">
    <text evidence="1">The sequence shown here is derived from an EMBL/GenBank/DDBJ whole genome shotgun (WGS) entry which is preliminary data.</text>
</comment>
<dbReference type="PANTHER" id="PTHR31672:SF13">
    <property type="entry name" value="F-BOX PROTEIN CPR30-LIKE"/>
    <property type="match status" value="1"/>
</dbReference>
<dbReference type="Proteomes" id="UP001367508">
    <property type="component" value="Unassembled WGS sequence"/>
</dbReference>
<dbReference type="AlphaFoldDB" id="A0AAN9JVC8"/>
<gene>
    <name evidence="1" type="ORF">VNO77_42904</name>
</gene>
<evidence type="ECO:0008006" key="3">
    <source>
        <dbReference type="Google" id="ProtNLM"/>
    </source>
</evidence>
<reference evidence="1 2" key="1">
    <citation type="submission" date="2024-01" db="EMBL/GenBank/DDBJ databases">
        <title>The genomes of 5 underutilized Papilionoideae crops provide insights into root nodulation and disease resistanc.</title>
        <authorList>
            <person name="Jiang F."/>
        </authorList>
    </citation>
    <scope>NUCLEOTIDE SEQUENCE [LARGE SCALE GENOMIC DNA]</scope>
    <source>
        <strain evidence="1">LVBAO_FW01</strain>
        <tissue evidence="1">Leaves</tissue>
    </source>
</reference>
<sequence length="381" mass="43972">MATSNDMLFDVCSWLPAKSIYRFKIVSRLFSSFMEETYFVSKQAQNALLKDDTCFFIQEEVLLIFLKGNNEFYPLPGKKLSSGVSNDVLQFLSNSANILASSNGLILYYTINQNEVALFISNPAIKFLLSIPTPKPMYENPFADIKISLKCDSDDCMVVFFYTCPDDWCSYYCKVYLFKEGVWKDKEENFFGGSRNLIFDMPVHHNGAIYFISDSFPYINKKSVYFKPYIMSYDLNNGKSGKLKVAKEARRGSHDFSCRMRIFNWGKITSSDRSICLVRLRKHVFTIWVLINSESSLWRKILKVRVKAMGLAEKDPIIKGFVVLNGDLLIFATEKKVYSYGLKDEQYMRIEEICEHGCESYVHFIPYSSTSRTCDVKVETS</sequence>
<accession>A0AAN9JVC8</accession>
<evidence type="ECO:0000313" key="1">
    <source>
        <dbReference type="EMBL" id="KAK7305006.1"/>
    </source>
</evidence>
<dbReference type="InterPro" id="IPR050796">
    <property type="entry name" value="SCF_F-box_component"/>
</dbReference>
<proteinExistence type="predicted"/>
<dbReference type="EMBL" id="JAYMYQ010000011">
    <property type="protein sequence ID" value="KAK7305006.1"/>
    <property type="molecule type" value="Genomic_DNA"/>
</dbReference>
<name>A0AAN9JVC8_CANGL</name>
<keyword evidence="2" id="KW-1185">Reference proteome</keyword>
<evidence type="ECO:0000313" key="2">
    <source>
        <dbReference type="Proteomes" id="UP001367508"/>
    </source>
</evidence>
<protein>
    <recommendedName>
        <fullName evidence="3">F-box protein</fullName>
    </recommendedName>
</protein>